<dbReference type="EMBL" id="VNJK01000001">
    <property type="protein sequence ID" value="TVX92578.1"/>
    <property type="molecule type" value="Genomic_DNA"/>
</dbReference>
<evidence type="ECO:0000313" key="1">
    <source>
        <dbReference type="EMBL" id="TVX92578.1"/>
    </source>
</evidence>
<comment type="caution">
    <text evidence="1">The sequence shown here is derived from an EMBL/GenBank/DDBJ whole genome shotgun (WGS) entry which is preliminary data.</text>
</comment>
<dbReference type="RefSeq" id="WP_144988175.1">
    <property type="nucleotide sequence ID" value="NZ_VNJK01000001.1"/>
</dbReference>
<gene>
    <name evidence="1" type="ORF">FPZ44_05610</name>
</gene>
<accession>A0A559IY80</accession>
<dbReference type="Proteomes" id="UP000318102">
    <property type="component" value="Unassembled WGS sequence"/>
</dbReference>
<evidence type="ECO:0000313" key="2">
    <source>
        <dbReference type="Proteomes" id="UP000318102"/>
    </source>
</evidence>
<reference evidence="1 2" key="1">
    <citation type="submission" date="2019-07" db="EMBL/GenBank/DDBJ databases">
        <authorList>
            <person name="Kim J."/>
        </authorList>
    </citation>
    <scope>NUCLEOTIDE SEQUENCE [LARGE SCALE GENOMIC DNA]</scope>
    <source>
        <strain evidence="1 2">N4</strain>
    </source>
</reference>
<proteinExistence type="predicted"/>
<dbReference type="OrthoDB" id="2989999at2"/>
<dbReference type="AlphaFoldDB" id="A0A559IY80"/>
<sequence>MKRYRFDWDERLQIHTPVLLCEWEQLSAQEQNNLLMQWEIIRGRIPDRIFDLERVIILKQQALYEEDCFEESCRLNSEISELASAINDLHIWYRTQQDVDAKLHQ</sequence>
<keyword evidence="2" id="KW-1185">Reference proteome</keyword>
<evidence type="ECO:0008006" key="3">
    <source>
        <dbReference type="Google" id="ProtNLM"/>
    </source>
</evidence>
<protein>
    <recommendedName>
        <fullName evidence="3">Radical SAM protein</fullName>
    </recommendedName>
</protein>
<organism evidence="1 2">
    <name type="scientific">Paenibacillus agilis</name>
    <dbReference type="NCBI Taxonomy" id="3020863"/>
    <lineage>
        <taxon>Bacteria</taxon>
        <taxon>Bacillati</taxon>
        <taxon>Bacillota</taxon>
        <taxon>Bacilli</taxon>
        <taxon>Bacillales</taxon>
        <taxon>Paenibacillaceae</taxon>
        <taxon>Paenibacillus</taxon>
    </lineage>
</organism>
<name>A0A559IY80_9BACL</name>